<feature type="transmembrane region" description="Helical" evidence="11">
    <location>
        <begin position="12"/>
        <end position="34"/>
    </location>
</feature>
<keyword evidence="2" id="KW-1003">Cell membrane</keyword>
<dbReference type="EMBL" id="CP016796">
    <property type="protein sequence ID" value="API86578.1"/>
    <property type="molecule type" value="Genomic_DNA"/>
</dbReference>
<keyword evidence="3" id="KW-0997">Cell inner membrane</keyword>
<dbReference type="PANTHER" id="PTHR47529:SF1">
    <property type="entry name" value="PERIPLASMIC CHAPERONE PPID"/>
    <property type="match status" value="1"/>
</dbReference>
<evidence type="ECO:0000256" key="11">
    <source>
        <dbReference type="SAM" id="Phobius"/>
    </source>
</evidence>
<dbReference type="KEGG" id="frx:F7310_04050"/>
<evidence type="ECO:0000313" key="14">
    <source>
        <dbReference type="Proteomes" id="UP000184222"/>
    </source>
</evidence>
<evidence type="ECO:0000256" key="9">
    <source>
        <dbReference type="ARBA" id="ARBA00040743"/>
    </source>
</evidence>
<evidence type="ECO:0000313" key="13">
    <source>
        <dbReference type="EMBL" id="API86578.1"/>
    </source>
</evidence>
<dbReference type="Gene3D" id="1.10.4030.10">
    <property type="entry name" value="Porin chaperone SurA, peptide-binding domain"/>
    <property type="match status" value="1"/>
</dbReference>
<keyword evidence="6 11" id="KW-0472">Membrane</keyword>
<keyword evidence="7" id="KW-0143">Chaperone</keyword>
<evidence type="ECO:0000256" key="4">
    <source>
        <dbReference type="ARBA" id="ARBA00022692"/>
    </source>
</evidence>
<dbReference type="Gene3D" id="3.10.50.40">
    <property type="match status" value="1"/>
</dbReference>
<keyword evidence="5 11" id="KW-1133">Transmembrane helix</keyword>
<dbReference type="OrthoDB" id="9812372at2"/>
<evidence type="ECO:0000256" key="10">
    <source>
        <dbReference type="ARBA" id="ARBA00042775"/>
    </source>
</evidence>
<dbReference type="AlphaFoldDB" id="A0A1L4BRW3"/>
<comment type="similarity">
    <text evidence="8">Belongs to the PpiD chaperone family.</text>
</comment>
<organism evidence="13 14">
    <name type="scientific">Francisella uliginis</name>
    <dbReference type="NCBI Taxonomy" id="573570"/>
    <lineage>
        <taxon>Bacteria</taxon>
        <taxon>Pseudomonadati</taxon>
        <taxon>Pseudomonadota</taxon>
        <taxon>Gammaproteobacteria</taxon>
        <taxon>Thiotrichales</taxon>
        <taxon>Francisellaceae</taxon>
        <taxon>Francisella</taxon>
    </lineage>
</organism>
<reference evidence="13 14" key="1">
    <citation type="journal article" date="2016" name="Appl. Environ. Microbiol.">
        <title>Whole genome relationships among Francisella bacteria of diverse origin define new species and provide specific regions for detection.</title>
        <authorList>
            <person name="Challacombe J.F."/>
            <person name="Petersen J.M."/>
            <person name="Gallegos-Graves V."/>
            <person name="Hodge D."/>
            <person name="Pillai S."/>
            <person name="Kuske C.R."/>
        </authorList>
    </citation>
    <scope>NUCLEOTIDE SEQUENCE [LARGE SCALE GENOMIC DNA]</scope>
    <source>
        <strain evidence="14">TX07-7310</strain>
    </source>
</reference>
<dbReference type="InterPro" id="IPR046357">
    <property type="entry name" value="PPIase_dom_sf"/>
</dbReference>
<dbReference type="STRING" id="573570.F7310_04050"/>
<dbReference type="Pfam" id="PF13145">
    <property type="entry name" value="Rotamase_2"/>
    <property type="match status" value="1"/>
</dbReference>
<proteinExistence type="inferred from homology"/>
<gene>
    <name evidence="13" type="ORF">F7310_04050</name>
</gene>
<name>A0A1L4BRW3_9GAMM</name>
<dbReference type="GO" id="GO:0005886">
    <property type="term" value="C:plasma membrane"/>
    <property type="evidence" value="ECO:0007669"/>
    <property type="project" value="UniProtKB-SubCell"/>
</dbReference>
<evidence type="ECO:0000256" key="7">
    <source>
        <dbReference type="ARBA" id="ARBA00023186"/>
    </source>
</evidence>
<dbReference type="Proteomes" id="UP000184222">
    <property type="component" value="Chromosome"/>
</dbReference>
<evidence type="ECO:0000256" key="6">
    <source>
        <dbReference type="ARBA" id="ARBA00023136"/>
    </source>
</evidence>
<evidence type="ECO:0000256" key="1">
    <source>
        <dbReference type="ARBA" id="ARBA00004382"/>
    </source>
</evidence>
<keyword evidence="4 11" id="KW-0812">Transmembrane</keyword>
<evidence type="ECO:0000259" key="12">
    <source>
        <dbReference type="Pfam" id="PF13145"/>
    </source>
</evidence>
<protein>
    <recommendedName>
        <fullName evidence="9">Periplasmic chaperone PpiD</fullName>
    </recommendedName>
    <alternativeName>
        <fullName evidence="10">Periplasmic folding chaperone</fullName>
    </alternativeName>
</protein>
<comment type="subcellular location">
    <subcellularLocation>
        <location evidence="1">Cell inner membrane</location>
        <topology evidence="1">Single-pass type II membrane protein</topology>
        <orientation evidence="1">Periplasmic side</orientation>
    </subcellularLocation>
</comment>
<dbReference type="InterPro" id="IPR000297">
    <property type="entry name" value="PPIase_PpiC"/>
</dbReference>
<feature type="domain" description="PpiC" evidence="12">
    <location>
        <begin position="231"/>
        <end position="352"/>
    </location>
</feature>
<evidence type="ECO:0000256" key="8">
    <source>
        <dbReference type="ARBA" id="ARBA00038408"/>
    </source>
</evidence>
<dbReference type="GO" id="GO:0003755">
    <property type="term" value="F:peptidyl-prolyl cis-trans isomerase activity"/>
    <property type="evidence" value="ECO:0007669"/>
    <property type="project" value="InterPro"/>
</dbReference>
<evidence type="ECO:0000256" key="3">
    <source>
        <dbReference type="ARBA" id="ARBA00022519"/>
    </source>
</evidence>
<accession>A0A1L4BRW3</accession>
<evidence type="ECO:0000256" key="2">
    <source>
        <dbReference type="ARBA" id="ARBA00022475"/>
    </source>
</evidence>
<dbReference type="PANTHER" id="PTHR47529">
    <property type="entry name" value="PEPTIDYL-PROLYL CIS-TRANS ISOMERASE D"/>
    <property type="match status" value="1"/>
</dbReference>
<dbReference type="InterPro" id="IPR052029">
    <property type="entry name" value="PpiD_chaperone"/>
</dbReference>
<dbReference type="Pfam" id="PF13623">
    <property type="entry name" value="SurA_N_2"/>
    <property type="match status" value="1"/>
</dbReference>
<dbReference type="SUPFAM" id="SSF109998">
    <property type="entry name" value="Triger factor/SurA peptide-binding domain-like"/>
    <property type="match status" value="1"/>
</dbReference>
<keyword evidence="14" id="KW-1185">Reference proteome</keyword>
<dbReference type="RefSeq" id="WP_072711977.1">
    <property type="nucleotide sequence ID" value="NZ_CP016796.1"/>
</dbReference>
<evidence type="ECO:0000256" key="5">
    <source>
        <dbReference type="ARBA" id="ARBA00022989"/>
    </source>
</evidence>
<dbReference type="InterPro" id="IPR027304">
    <property type="entry name" value="Trigger_fact/SurA_dom_sf"/>
</dbReference>
<sequence length="480" mass="54502">MLQSFNDRLKGPFTWIVVISISFIFVISGMSFFFTNMGGGSRSYVAKVGDNEISYQQFQQYAQKAKTKEQKIQVLSQMVNQYLILAAAQKNIAVSKLALQSAIFNNPMFFGKDGKFSSDKLKQVIGYLGGMDRLEQLVSQNILATIIPQTISQTSFITDYENKSLSSIYSVDKQIKYIKIQPSSLKAQIKPTNEELAKYYNEHKAEYVTPASKKVSYFIISKNAFLSKEKISDQVLQNYFNTHKDLFTKFDDKTKKTIAKIIQNRKALEQFNSYSQNVDSIKFGKLETKLGKVKTSSITNNAKSSLDGIKNSLFFINSDKYSSIAISNDKLLVYQVDSSKSATQQKLAKVKDSVTKAYVEQKSQELAIQKSQKLLDSLESGKKANQDFSKATISSESKAKDFTEGFANYVLFNNNNQYHIYQDKNDDIYVYKVAKVEPVKSNKKNAIPSQVTNAYKQEEQNFYLQSLKKEISVKVNYKNI</sequence>